<dbReference type="Proteomes" id="UP000266177">
    <property type="component" value="Unassembled WGS sequence"/>
</dbReference>
<dbReference type="OrthoDB" id="2972493at2"/>
<dbReference type="RefSeq" id="WP_147385144.1">
    <property type="nucleotide sequence ID" value="NZ_QYZD01000001.1"/>
</dbReference>
<accession>A0A3A3GQB1</accession>
<organism evidence="1 2">
    <name type="scientific">Paenibacillus thiaminolyticus</name>
    <name type="common">Bacillus thiaminolyticus</name>
    <dbReference type="NCBI Taxonomy" id="49283"/>
    <lineage>
        <taxon>Bacteria</taxon>
        <taxon>Bacillati</taxon>
        <taxon>Bacillota</taxon>
        <taxon>Bacilli</taxon>
        <taxon>Bacillales</taxon>
        <taxon>Paenibacillaceae</taxon>
        <taxon>Paenibacillus</taxon>
    </lineage>
</organism>
<sequence>MAIYSFKSEQALESVHILFLDRDMNQKIYPLSLCLNKTWKIEISKDTEVFYYVFIINESFWICDYKRSLQKVNGYWYSDNRSTPKSTRTVTVNRSTFCKDFNRVEYSPMNETRVFSNLDTMLGFWAELSEIQEEEIVYIQLIDPKNKLAVMAFEILQPNEEMRRSFYFGFQISPYVEAGKWKVRLIQNEKMLCEEECIIKLINNSYSSRNIYYATSMLDAKY</sequence>
<comment type="caution">
    <text evidence="1">The sequence shown here is derived from an EMBL/GenBank/DDBJ whole genome shotgun (WGS) entry which is preliminary data.</text>
</comment>
<name>A0A3A3GQB1_PANTH</name>
<gene>
    <name evidence="1" type="ORF">DQX05_01485</name>
</gene>
<dbReference type="AlphaFoldDB" id="A0A3A3GQB1"/>
<dbReference type="EMBL" id="QYZD01000001">
    <property type="protein sequence ID" value="RJG26731.1"/>
    <property type="molecule type" value="Genomic_DNA"/>
</dbReference>
<reference evidence="1 2" key="1">
    <citation type="submission" date="2018-09" db="EMBL/GenBank/DDBJ databases">
        <title>Paenibacillus SK2017-BO5.</title>
        <authorList>
            <person name="Piskunova J.V."/>
            <person name="Dubiley S.A."/>
            <person name="Severinov K.V."/>
        </authorList>
    </citation>
    <scope>NUCLEOTIDE SEQUENCE [LARGE SCALE GENOMIC DNA]</scope>
    <source>
        <strain evidence="1 2">BO5</strain>
    </source>
</reference>
<protein>
    <submittedName>
        <fullName evidence="1">Uncharacterized protein</fullName>
    </submittedName>
</protein>
<evidence type="ECO:0000313" key="2">
    <source>
        <dbReference type="Proteomes" id="UP000266177"/>
    </source>
</evidence>
<evidence type="ECO:0000313" key="1">
    <source>
        <dbReference type="EMBL" id="RJG26731.1"/>
    </source>
</evidence>
<proteinExistence type="predicted"/>